<keyword evidence="7 9" id="KW-0472">Membrane</keyword>
<feature type="transmembrane region" description="Helical" evidence="9">
    <location>
        <begin position="112"/>
        <end position="137"/>
    </location>
</feature>
<gene>
    <name evidence="11" type="ORF">Tci_048880</name>
</gene>
<organism evidence="11">
    <name type="scientific">Tanacetum cinerariifolium</name>
    <name type="common">Dalmatian daisy</name>
    <name type="synonym">Chrysanthemum cinerariifolium</name>
    <dbReference type="NCBI Taxonomy" id="118510"/>
    <lineage>
        <taxon>Eukaryota</taxon>
        <taxon>Viridiplantae</taxon>
        <taxon>Streptophyta</taxon>
        <taxon>Embryophyta</taxon>
        <taxon>Tracheophyta</taxon>
        <taxon>Spermatophyta</taxon>
        <taxon>Magnoliopsida</taxon>
        <taxon>eudicotyledons</taxon>
        <taxon>Gunneridae</taxon>
        <taxon>Pentapetalae</taxon>
        <taxon>asterids</taxon>
        <taxon>campanulids</taxon>
        <taxon>Asterales</taxon>
        <taxon>Asteraceae</taxon>
        <taxon>Asteroideae</taxon>
        <taxon>Anthemideae</taxon>
        <taxon>Anthemidinae</taxon>
        <taxon>Tanacetum</taxon>
    </lineage>
</organism>
<evidence type="ECO:0000256" key="9">
    <source>
        <dbReference type="RuleBase" id="RU361233"/>
    </source>
</evidence>
<comment type="subunit">
    <text evidence="3 9">Homodimer and heterodimers.</text>
</comment>
<evidence type="ECO:0000256" key="3">
    <source>
        <dbReference type="ARBA" id="ARBA00011489"/>
    </source>
</evidence>
<comment type="subcellular location">
    <subcellularLocation>
        <location evidence="1 9">Cell membrane</location>
        <topology evidence="1 9">Multi-pass membrane protein</topology>
    </subcellularLocation>
</comment>
<name>A0A6L2MVV0_TANCI</name>
<evidence type="ECO:0000256" key="6">
    <source>
        <dbReference type="ARBA" id="ARBA00022989"/>
    </source>
</evidence>
<feature type="transmembrane region" description="Helical" evidence="9">
    <location>
        <begin position="63"/>
        <end position="85"/>
    </location>
</feature>
<evidence type="ECO:0000256" key="7">
    <source>
        <dbReference type="ARBA" id="ARBA00023136"/>
    </source>
</evidence>
<feature type="domain" description="Casparian strip membrane protein" evidence="10">
    <location>
        <begin position="22"/>
        <end position="124"/>
    </location>
</feature>
<evidence type="ECO:0000256" key="2">
    <source>
        <dbReference type="ARBA" id="ARBA00007651"/>
    </source>
</evidence>
<evidence type="ECO:0000313" key="11">
    <source>
        <dbReference type="EMBL" id="GEU76902.1"/>
    </source>
</evidence>
<feature type="transmembrane region" description="Helical" evidence="9">
    <location>
        <begin position="21"/>
        <end position="43"/>
    </location>
</feature>
<dbReference type="InterPro" id="IPR006459">
    <property type="entry name" value="CASP/CASPL"/>
</dbReference>
<dbReference type="PANTHER" id="PTHR33573">
    <property type="entry name" value="CASP-LIKE PROTEIN 4A4"/>
    <property type="match status" value="1"/>
</dbReference>
<dbReference type="Pfam" id="PF04535">
    <property type="entry name" value="CASP_dom"/>
    <property type="match status" value="1"/>
</dbReference>
<keyword evidence="8" id="KW-0325">Glycoprotein</keyword>
<evidence type="ECO:0000256" key="1">
    <source>
        <dbReference type="ARBA" id="ARBA00004651"/>
    </source>
</evidence>
<dbReference type="NCBIfam" id="TIGR01569">
    <property type="entry name" value="A_tha_TIGR01569"/>
    <property type="match status" value="1"/>
</dbReference>
<evidence type="ECO:0000256" key="4">
    <source>
        <dbReference type="ARBA" id="ARBA00022475"/>
    </source>
</evidence>
<dbReference type="GO" id="GO:0005886">
    <property type="term" value="C:plasma membrane"/>
    <property type="evidence" value="ECO:0007669"/>
    <property type="project" value="UniProtKB-SubCell"/>
</dbReference>
<dbReference type="PANTHER" id="PTHR33573:SF48">
    <property type="entry name" value="CASP-LIKE PROTEIN 3A1"/>
    <property type="match status" value="1"/>
</dbReference>
<evidence type="ECO:0000256" key="5">
    <source>
        <dbReference type="ARBA" id="ARBA00022692"/>
    </source>
</evidence>
<dbReference type="AlphaFoldDB" id="A0A6L2MVV0"/>
<proteinExistence type="inferred from homology"/>
<dbReference type="InterPro" id="IPR006702">
    <property type="entry name" value="CASP_dom"/>
</dbReference>
<evidence type="ECO:0000259" key="10">
    <source>
        <dbReference type="Pfam" id="PF04535"/>
    </source>
</evidence>
<keyword evidence="4 9" id="KW-1003">Cell membrane</keyword>
<comment type="caution">
    <text evidence="11">The sequence shown here is derived from an EMBL/GenBank/DDBJ whole genome shotgun (WGS) entry which is preliminary data.</text>
</comment>
<keyword evidence="6 9" id="KW-1133">Transmembrane helix</keyword>
<comment type="caution">
    <text evidence="9">Lacks conserved residue(s) required for the propagation of feature annotation.</text>
</comment>
<comment type="similarity">
    <text evidence="2 9">Belongs to the Casparian strip membrane proteins (CASP) family.</text>
</comment>
<reference evidence="11" key="1">
    <citation type="journal article" date="2019" name="Sci. Rep.">
        <title>Draft genome of Tanacetum cinerariifolium, the natural source of mosquito coil.</title>
        <authorList>
            <person name="Yamashiro T."/>
            <person name="Shiraishi A."/>
            <person name="Satake H."/>
            <person name="Nakayama K."/>
        </authorList>
    </citation>
    <scope>NUCLEOTIDE SEQUENCE</scope>
</reference>
<keyword evidence="5 9" id="KW-0812">Transmembrane</keyword>
<dbReference type="EMBL" id="BKCJ010007367">
    <property type="protein sequence ID" value="GEU76902.1"/>
    <property type="molecule type" value="Genomic_DNA"/>
</dbReference>
<accession>A0A6L2MVV0</accession>
<protein>
    <recommendedName>
        <fullName evidence="9">CASP-like protein</fullName>
    </recommendedName>
</protein>
<evidence type="ECO:0000256" key="8">
    <source>
        <dbReference type="ARBA" id="ARBA00023180"/>
    </source>
</evidence>
<sequence>MMNQQAKHTNRMKSSWDNNACGVKYLVAASSVVATHSLVQLAITASRTLRKSSVFSSRNHAWLIFACDQVFAYLMISAGSAATGVTNLNRTGVKHASLPNFCKPLHRFCDRVAVSIAFAFFNCLLLAVLAVLDVMWLSN</sequence>